<dbReference type="EMBL" id="JAUESC010000381">
    <property type="protein sequence ID" value="KAK0590210.1"/>
    <property type="molecule type" value="Genomic_DNA"/>
</dbReference>
<dbReference type="GO" id="GO:0005975">
    <property type="term" value="P:carbohydrate metabolic process"/>
    <property type="evidence" value="ECO:0007669"/>
    <property type="project" value="InterPro"/>
</dbReference>
<dbReference type="AlphaFoldDB" id="A0AA39SHN1"/>
<reference evidence="9" key="2">
    <citation type="submission" date="2023-06" db="EMBL/GenBank/DDBJ databases">
        <authorList>
            <person name="Swenson N.G."/>
            <person name="Wegrzyn J.L."/>
            <person name="Mcevoy S.L."/>
        </authorList>
    </citation>
    <scope>NUCLEOTIDE SEQUENCE</scope>
    <source>
        <strain evidence="9">NS2018</strain>
        <tissue evidence="9">Leaf</tissue>
    </source>
</reference>
<dbReference type="Pfam" id="PF00332">
    <property type="entry name" value="Glyco_hydro_17"/>
    <property type="match status" value="2"/>
</dbReference>
<dbReference type="InterPro" id="IPR017853">
    <property type="entry name" value="GH"/>
</dbReference>
<accession>A0AA39SHN1</accession>
<evidence type="ECO:0000313" key="10">
    <source>
        <dbReference type="Proteomes" id="UP001168877"/>
    </source>
</evidence>
<dbReference type="InterPro" id="IPR000490">
    <property type="entry name" value="Glyco_hydro_17"/>
</dbReference>
<dbReference type="PANTHER" id="PTHR32227">
    <property type="entry name" value="GLUCAN ENDO-1,3-BETA-GLUCOSIDASE BG1-RELATED-RELATED"/>
    <property type="match status" value="1"/>
</dbReference>
<dbReference type="EC" id="3.2.1.39" evidence="3"/>
<feature type="chain" id="PRO_5041374189" description="glucan endo-1,3-beta-D-glucosidase" evidence="8">
    <location>
        <begin position="21"/>
        <end position="386"/>
    </location>
</feature>
<comment type="catalytic activity">
    <reaction evidence="1">
        <text>Hydrolysis of (1-&gt;3)-beta-D-glucosidic linkages in (1-&gt;3)-beta-D-glucans.</text>
        <dbReference type="EC" id="3.2.1.39"/>
    </reaction>
</comment>
<dbReference type="SUPFAM" id="SSF51445">
    <property type="entry name" value="(Trans)glycosidases"/>
    <property type="match status" value="2"/>
</dbReference>
<keyword evidence="4 7" id="KW-0378">Hydrolase</keyword>
<protein>
    <recommendedName>
        <fullName evidence="3">glucan endo-1,3-beta-D-glucosidase</fullName>
        <ecNumber evidence="3">3.2.1.39</ecNumber>
    </recommendedName>
</protein>
<dbReference type="InterPro" id="IPR044965">
    <property type="entry name" value="Glyco_hydro_17_plant"/>
</dbReference>
<evidence type="ECO:0000256" key="7">
    <source>
        <dbReference type="RuleBase" id="RU004336"/>
    </source>
</evidence>
<dbReference type="FunFam" id="3.20.20.80:FF:000010">
    <property type="entry name" value="glucan endo-1,3-beta-glucosidase, basic"/>
    <property type="match status" value="1"/>
</dbReference>
<keyword evidence="5 7" id="KW-0326">Glycosidase</keyword>
<evidence type="ECO:0000256" key="5">
    <source>
        <dbReference type="ARBA" id="ARBA00023295"/>
    </source>
</evidence>
<name>A0AA39SHN1_ACESA</name>
<evidence type="ECO:0000256" key="4">
    <source>
        <dbReference type="ARBA" id="ARBA00022801"/>
    </source>
</evidence>
<evidence type="ECO:0000256" key="1">
    <source>
        <dbReference type="ARBA" id="ARBA00000382"/>
    </source>
</evidence>
<dbReference type="Gene3D" id="3.20.20.80">
    <property type="entry name" value="Glycosidases"/>
    <property type="match status" value="2"/>
</dbReference>
<dbReference type="Proteomes" id="UP001168877">
    <property type="component" value="Unassembled WGS sequence"/>
</dbReference>
<comment type="caution">
    <text evidence="9">The sequence shown here is derived from an EMBL/GenBank/DDBJ whole genome shotgun (WGS) entry which is preliminary data.</text>
</comment>
<dbReference type="PROSITE" id="PS00587">
    <property type="entry name" value="GLYCOSYL_HYDROL_F17"/>
    <property type="match status" value="1"/>
</dbReference>
<evidence type="ECO:0000313" key="9">
    <source>
        <dbReference type="EMBL" id="KAK0590210.1"/>
    </source>
</evidence>
<keyword evidence="10" id="KW-1185">Reference proteome</keyword>
<evidence type="ECO:0000256" key="6">
    <source>
        <dbReference type="RuleBase" id="RU004335"/>
    </source>
</evidence>
<gene>
    <name evidence="9" type="ORF">LWI29_024019</name>
</gene>
<evidence type="ECO:0000256" key="2">
    <source>
        <dbReference type="ARBA" id="ARBA00008773"/>
    </source>
</evidence>
<proteinExistence type="inferred from homology"/>
<dbReference type="GO" id="GO:0042973">
    <property type="term" value="F:glucan endo-1,3-beta-D-glucosidase activity"/>
    <property type="evidence" value="ECO:0007669"/>
    <property type="project" value="UniProtKB-EC"/>
</dbReference>
<evidence type="ECO:0000256" key="3">
    <source>
        <dbReference type="ARBA" id="ARBA00012780"/>
    </source>
</evidence>
<keyword evidence="8" id="KW-0732">Signal</keyword>
<reference evidence="9" key="1">
    <citation type="journal article" date="2022" name="Plant J.">
        <title>Strategies of tolerance reflected in two North American maple genomes.</title>
        <authorList>
            <person name="McEvoy S.L."/>
            <person name="Sezen U.U."/>
            <person name="Trouern-Trend A."/>
            <person name="McMahon S.M."/>
            <person name="Schaberg P.G."/>
            <person name="Yang J."/>
            <person name="Wegrzyn J.L."/>
            <person name="Swenson N.G."/>
        </authorList>
    </citation>
    <scope>NUCLEOTIDE SEQUENCE</scope>
    <source>
        <strain evidence="9">NS2018</strain>
    </source>
</reference>
<sequence>MVSTILLLGTLMATLHTTEAELGVCYGMRGSNLPSSREVIDLYKQNNIKTMRLLIDITVVDIDIYAEAEVGVCYGKLGSNLPSRREVIDLYKQNNIKLMRLYDPDREALEALRGSNINVMLGVPNPDLQKIASNQEEANTWVQNNVRNYAGDVRFRYIAVGNEARPGDNFAQFLVPAMRNIRTALNSAGLGNIKVSTAIETGALSADSFPPSKGSFKQDYRPILDPLISFLNENNAPLLVNLYPYFSYTGSNGAISIDYALFRPSAPVVSDSGNGLSYHNLFDASLDTVYAALEKSGGGSLEIVVSESGWPSAGGGPATSMDHAKTYNTNMVKHVKGGSGTPKKPGKPIETYVFAMFDEDERKPDYEKFWGLFTPNKQPKYPINFN</sequence>
<evidence type="ECO:0000256" key="8">
    <source>
        <dbReference type="SAM" id="SignalP"/>
    </source>
</evidence>
<comment type="similarity">
    <text evidence="2 6">Belongs to the glycosyl hydrolase 17 family.</text>
</comment>
<feature type="signal peptide" evidence="8">
    <location>
        <begin position="1"/>
        <end position="20"/>
    </location>
</feature>
<organism evidence="9 10">
    <name type="scientific">Acer saccharum</name>
    <name type="common">Sugar maple</name>
    <dbReference type="NCBI Taxonomy" id="4024"/>
    <lineage>
        <taxon>Eukaryota</taxon>
        <taxon>Viridiplantae</taxon>
        <taxon>Streptophyta</taxon>
        <taxon>Embryophyta</taxon>
        <taxon>Tracheophyta</taxon>
        <taxon>Spermatophyta</taxon>
        <taxon>Magnoliopsida</taxon>
        <taxon>eudicotyledons</taxon>
        <taxon>Gunneridae</taxon>
        <taxon>Pentapetalae</taxon>
        <taxon>rosids</taxon>
        <taxon>malvids</taxon>
        <taxon>Sapindales</taxon>
        <taxon>Sapindaceae</taxon>
        <taxon>Hippocastanoideae</taxon>
        <taxon>Acereae</taxon>
        <taxon>Acer</taxon>
    </lineage>
</organism>